<dbReference type="CDD" id="cd02146">
    <property type="entry name" value="NfsA-like"/>
    <property type="match status" value="1"/>
</dbReference>
<evidence type="ECO:0000256" key="3">
    <source>
        <dbReference type="ARBA" id="ARBA00022643"/>
    </source>
</evidence>
<dbReference type="AlphaFoldDB" id="A0A398AUV8"/>
<dbReference type="Proteomes" id="UP000265816">
    <property type="component" value="Unassembled WGS sequence"/>
</dbReference>
<dbReference type="Pfam" id="PF00881">
    <property type="entry name" value="Nitroreductase"/>
    <property type="match status" value="1"/>
</dbReference>
<dbReference type="PANTHER" id="PTHR43425:SF3">
    <property type="entry name" value="NADPH-DEPENDENT OXIDOREDUCTASE"/>
    <property type="match status" value="1"/>
</dbReference>
<dbReference type="InterPro" id="IPR029479">
    <property type="entry name" value="Nitroreductase"/>
</dbReference>
<comment type="similarity">
    <text evidence="1 5">Belongs to the flavin oxidoreductase frp family.</text>
</comment>
<dbReference type="RefSeq" id="WP_119114921.1">
    <property type="nucleotide sequence ID" value="NZ_CBCSEO010000001.1"/>
</dbReference>
<reference evidence="7 8" key="1">
    <citation type="submission" date="2018-08" db="EMBL/GenBank/DDBJ databases">
        <title>Bacillus jemisoniae sp. nov., Bacillus chryseoplanitiae sp. nov., Bacillus resnikiae sp. nov., and Bacillus frankliniae sp. nov., isolated from Viking spacecraft and associated surfaces.</title>
        <authorList>
            <person name="Seuylemezian A."/>
            <person name="Vaishampayan P."/>
        </authorList>
    </citation>
    <scope>NUCLEOTIDE SEQUENCE [LARGE SCALE GENOMIC DNA]</scope>
    <source>
        <strain evidence="7 8">JJ-247</strain>
    </source>
</reference>
<comment type="caution">
    <text evidence="7">The sequence shown here is derived from an EMBL/GenBank/DDBJ whole genome shotgun (WGS) entry which is preliminary data.</text>
</comment>
<evidence type="ECO:0000256" key="4">
    <source>
        <dbReference type="ARBA" id="ARBA00023002"/>
    </source>
</evidence>
<evidence type="ECO:0000256" key="2">
    <source>
        <dbReference type="ARBA" id="ARBA00022630"/>
    </source>
</evidence>
<accession>A0A398AUV8</accession>
<evidence type="ECO:0000313" key="7">
    <source>
        <dbReference type="EMBL" id="RID81487.1"/>
    </source>
</evidence>
<keyword evidence="8" id="KW-1185">Reference proteome</keyword>
<sequence>MNEVIETILNHRSVRGFEERTLTREQIETIIAGAQAASTSSFLQAYSIIGITDADKKRQLADTAGNQTYVAENGHFFVFCADLHRLHVAGVMENRETASSIESKEQFMVALIDASLAAQNAAITAESMGLGICYIGGIRNDLKAVKSILKTPDHVIPLFGMAVGYPAQHNDKKPRLPLNHVYMENEYQQNEEKFREQLEEYNRTISSYYSERTEGKRNDTWTGQTANMLERKTRMYMQQFVWDQKMDLR</sequence>
<proteinExistence type="inferred from homology"/>
<evidence type="ECO:0000256" key="1">
    <source>
        <dbReference type="ARBA" id="ARBA00008366"/>
    </source>
</evidence>
<dbReference type="Gene3D" id="3.40.109.10">
    <property type="entry name" value="NADH Oxidase"/>
    <property type="match status" value="1"/>
</dbReference>
<dbReference type="PIRSF" id="PIRSF005426">
    <property type="entry name" value="Frp"/>
    <property type="match status" value="1"/>
</dbReference>
<feature type="domain" description="Nitroreductase" evidence="6">
    <location>
        <begin position="8"/>
        <end position="165"/>
    </location>
</feature>
<keyword evidence="4 5" id="KW-0560">Oxidoreductase</keyword>
<dbReference type="EMBL" id="QWVT01000063">
    <property type="protein sequence ID" value="RID81487.1"/>
    <property type="molecule type" value="Genomic_DNA"/>
</dbReference>
<dbReference type="InterPro" id="IPR016446">
    <property type="entry name" value="Flavin_OxRdtase_Frp"/>
</dbReference>
<organism evidence="7 8">
    <name type="scientific">Mesobacillus zeae</name>
    <dbReference type="NCBI Taxonomy" id="1917180"/>
    <lineage>
        <taxon>Bacteria</taxon>
        <taxon>Bacillati</taxon>
        <taxon>Bacillota</taxon>
        <taxon>Bacilli</taxon>
        <taxon>Bacillales</taxon>
        <taxon>Bacillaceae</taxon>
        <taxon>Mesobacillus</taxon>
    </lineage>
</organism>
<dbReference type="PANTHER" id="PTHR43425">
    <property type="entry name" value="OXYGEN-INSENSITIVE NADPH NITROREDUCTASE"/>
    <property type="match status" value="1"/>
</dbReference>
<evidence type="ECO:0000259" key="6">
    <source>
        <dbReference type="Pfam" id="PF00881"/>
    </source>
</evidence>
<evidence type="ECO:0000313" key="8">
    <source>
        <dbReference type="Proteomes" id="UP000265816"/>
    </source>
</evidence>
<keyword evidence="5" id="KW-0521">NADP</keyword>
<dbReference type="InterPro" id="IPR000415">
    <property type="entry name" value="Nitroreductase-like"/>
</dbReference>
<protein>
    <submittedName>
        <fullName evidence="7">Oxygen-insensitive NADPH nitroreductase</fullName>
    </submittedName>
</protein>
<keyword evidence="2 5" id="KW-0285">Flavoprotein</keyword>
<keyword evidence="3 5" id="KW-0288">FMN</keyword>
<dbReference type="OrthoDB" id="9775805at2"/>
<dbReference type="NCBIfam" id="NF008033">
    <property type="entry name" value="PRK10765.1"/>
    <property type="match status" value="1"/>
</dbReference>
<dbReference type="GO" id="GO:0016491">
    <property type="term" value="F:oxidoreductase activity"/>
    <property type="evidence" value="ECO:0007669"/>
    <property type="project" value="UniProtKB-UniRule"/>
</dbReference>
<dbReference type="SUPFAM" id="SSF55469">
    <property type="entry name" value="FMN-dependent nitroreductase-like"/>
    <property type="match status" value="1"/>
</dbReference>
<evidence type="ECO:0000256" key="5">
    <source>
        <dbReference type="PIRNR" id="PIRNR005426"/>
    </source>
</evidence>
<name>A0A398AUV8_9BACI</name>
<gene>
    <name evidence="7" type="ORF">D1970_21750</name>
</gene>